<evidence type="ECO:0000313" key="3">
    <source>
        <dbReference type="EMBL" id="ROU07965.1"/>
    </source>
</evidence>
<keyword evidence="2" id="KW-0732">Signal</keyword>
<dbReference type="AlphaFoldDB" id="A0A3N2RKG7"/>
<evidence type="ECO:0000256" key="1">
    <source>
        <dbReference type="SAM" id="MobiDB-lite"/>
    </source>
</evidence>
<evidence type="ECO:0000313" key="4">
    <source>
        <dbReference type="Proteomes" id="UP000275910"/>
    </source>
</evidence>
<accession>A0A3N2RKG7</accession>
<protein>
    <submittedName>
        <fullName evidence="3">Lytic murein transglycosylase</fullName>
    </submittedName>
</protein>
<dbReference type="RefSeq" id="WP_123646782.1">
    <property type="nucleotide sequence ID" value="NZ_RCTY01000019.1"/>
</dbReference>
<feature type="region of interest" description="Disordered" evidence="1">
    <location>
        <begin position="338"/>
        <end position="400"/>
    </location>
</feature>
<proteinExistence type="predicted"/>
<name>A0A3N2RKG7_LYSEN</name>
<sequence length="400" mass="43620">MRKPPSAPPTAGSRLRLRIVALAAWFAVAAAASAAEPIAQSIAEPDIRTDDVDRFYALYAATDGKPDAVQLDEYLAQGTDSLKEFAQLRRVTGERIAAQMAADPAMYRDARECMKLLPRVKRRVAASLRTLGELYPRSKFPPVAIVVGRGKPVGITNPSGVTIGLEALCAAGFMNPDPEDRFVRVIAHEYAHIQQPFAALDLPAGDPRATVLSMSLTEGGAEFVAELIAGGVANPGLAARVRGRERDVGEAFLREQDDRDFGRWMFNYRKGSDEPYDQGYWVGYRIARAYYERAADKRAALARILEMPDAKAFVRESGWVPGERAWWGRRACGARRPERRASGLKALPQRSKASGLKALPQQCTGPEGPPRRSGGGGGDGAALPDLSARRRRSRRSAHRA</sequence>
<dbReference type="EMBL" id="RCTY01000019">
    <property type="protein sequence ID" value="ROU07965.1"/>
    <property type="molecule type" value="Genomic_DNA"/>
</dbReference>
<gene>
    <name evidence="3" type="ORF">D9T17_07155</name>
</gene>
<reference evidence="3 4" key="1">
    <citation type="submission" date="2018-10" db="EMBL/GenBank/DDBJ databases">
        <title>The genome of Lysobacter enzymogenes OH11.</title>
        <authorList>
            <person name="Liu F."/>
            <person name="Zhao Y."/>
            <person name="Qian G."/>
            <person name="Chen Y."/>
            <person name="Xu H."/>
        </authorList>
    </citation>
    <scope>NUCLEOTIDE SEQUENCE [LARGE SCALE GENOMIC DNA]</scope>
    <source>
        <strain evidence="3 4">OH11</strain>
    </source>
</reference>
<dbReference type="Proteomes" id="UP000275910">
    <property type="component" value="Unassembled WGS sequence"/>
</dbReference>
<feature type="signal peptide" evidence="2">
    <location>
        <begin position="1"/>
        <end position="34"/>
    </location>
</feature>
<feature type="chain" id="PRO_5018015959" evidence="2">
    <location>
        <begin position="35"/>
        <end position="400"/>
    </location>
</feature>
<feature type="compositionally biased region" description="Basic residues" evidence="1">
    <location>
        <begin position="389"/>
        <end position="400"/>
    </location>
</feature>
<organism evidence="3 4">
    <name type="scientific">Lysobacter enzymogenes</name>
    <dbReference type="NCBI Taxonomy" id="69"/>
    <lineage>
        <taxon>Bacteria</taxon>
        <taxon>Pseudomonadati</taxon>
        <taxon>Pseudomonadota</taxon>
        <taxon>Gammaproteobacteria</taxon>
        <taxon>Lysobacterales</taxon>
        <taxon>Lysobacteraceae</taxon>
        <taxon>Lysobacter</taxon>
    </lineage>
</organism>
<evidence type="ECO:0000256" key="2">
    <source>
        <dbReference type="SAM" id="SignalP"/>
    </source>
</evidence>
<comment type="caution">
    <text evidence="3">The sequence shown here is derived from an EMBL/GenBank/DDBJ whole genome shotgun (WGS) entry which is preliminary data.</text>
</comment>